<name>A0A7W9U462_9BURK</name>
<dbReference type="EMBL" id="JACHBW010000029">
    <property type="protein sequence ID" value="MBB6106658.1"/>
    <property type="molecule type" value="Genomic_DNA"/>
</dbReference>
<keyword evidence="2" id="KW-1185">Reference proteome</keyword>
<comment type="caution">
    <text evidence="1">The sequence shown here is derived from an EMBL/GenBank/DDBJ whole genome shotgun (WGS) entry which is preliminary data.</text>
</comment>
<gene>
    <name evidence="1" type="ORF">F4827_006534</name>
</gene>
<evidence type="ECO:0000313" key="2">
    <source>
        <dbReference type="Proteomes" id="UP000571554"/>
    </source>
</evidence>
<dbReference type="AlphaFoldDB" id="A0A7W9U462"/>
<organism evidence="1 2">
    <name type="scientific">Paraburkholderia bannensis</name>
    <dbReference type="NCBI Taxonomy" id="765414"/>
    <lineage>
        <taxon>Bacteria</taxon>
        <taxon>Pseudomonadati</taxon>
        <taxon>Pseudomonadota</taxon>
        <taxon>Betaproteobacteria</taxon>
        <taxon>Burkholderiales</taxon>
        <taxon>Burkholderiaceae</taxon>
        <taxon>Paraburkholderia</taxon>
    </lineage>
</organism>
<dbReference type="Proteomes" id="UP000571554">
    <property type="component" value="Unassembled WGS sequence"/>
</dbReference>
<sequence>MNNIYQQRVTRSPELYRLISSVRDINKRNLLRGYCSKKIISPSEIESIRDNNSLLDSMTIGAVLKGPDGLLERPGSGRKTSKDLYRFTGFSPIDWRNEIAYTIGYVNASTQIASEILGYIKKLMFLESSDARESLGIMLEMTKKFGASNYLSYKLAYLRSARALTTNQMKVVSEIEMEIEHRNNAGMHFSALENVSSKISLFLVAQRRVSGLVGKVDGEFRRALSLSNFIPTPLNRDDLPGFLLRATESSLTDTIYALLVILNLDDEYRSAQDEIRRRITHELAMTIDEVRSHSQGEEIGTIVTDYYRSQSPGAEESLNLYRVASAFLEREKFAKYRNKLDCVFGARLLSEIINGKYPTQPASFNDKDLLLMPDNTPVEEINEVTLDIFYRTFLFLRFIEDRMNMIQLSKNEIKIIMERTLSLETLLTEEEIRSLYLTAPDESRSLVAVLALALFKAKSIDPDVDFEFRTDFISHVKAEHKASILNFIEFLLIDSPQVATYIVSSLDEVTLEKMYTLVANASQASEIRCEILRAIGQKLGKIEYIIESDAITTRSKLSKLQQYFDSSRMYVDSVAMKKWLDVNPSVATEQYRSLSSELRTSISTLGETSEGTIYLIQLIDQNEYLISQIAKDAFEQFCLNPAFGIQSYLGRRIRHNTLDGVTTDTVDAVLRKSEFGVLMSNSRMRRTVETWMDAYKGLVDKLRREHLQFKSSNSLFSSSLDEDDSTTNENLRNLSIALRNASGSELINELVIAFCWKQITPQLENAARFIKTKLLNEANSLIDKFFSGSFGAIEAQMKSELHDAVNEVFKKVADWFQVPQTGFISASVADLCRIIFIELNRQNHVEFSGPALEQKYTGITVHRVYDCLAALLKNAQKHGDADGQIGVHVNAVRANPSSVLEYLSIDITSTVPKGEFSRSRNRIQKAIDSAETGIDMVTEGYTGIKKAKFITRGCEGIHTVRCTSSDDEQNITLSFSMHAEIAQEDVSSGATP</sequence>
<protein>
    <submittedName>
        <fullName evidence="1">Uncharacterized protein</fullName>
    </submittedName>
</protein>
<evidence type="ECO:0000313" key="1">
    <source>
        <dbReference type="EMBL" id="MBB6106658.1"/>
    </source>
</evidence>
<accession>A0A7W9U462</accession>
<reference evidence="1 2" key="1">
    <citation type="submission" date="2020-08" db="EMBL/GenBank/DDBJ databases">
        <title>Above-ground endophytic microbial communities from plants in different locations in the United States.</title>
        <authorList>
            <person name="Frank C."/>
        </authorList>
    </citation>
    <scope>NUCLEOTIDE SEQUENCE [LARGE SCALE GENOMIC DNA]</scope>
    <source>
        <strain evidence="1 2">WP4_2_2</strain>
    </source>
</reference>
<dbReference type="RefSeq" id="WP_183732294.1">
    <property type="nucleotide sequence ID" value="NZ_JACHBW010000029.1"/>
</dbReference>
<proteinExistence type="predicted"/>